<dbReference type="PANTHER" id="PTHR33164">
    <property type="entry name" value="TRANSCRIPTIONAL REGULATOR, MARR FAMILY"/>
    <property type="match status" value="1"/>
</dbReference>
<dbReference type="GO" id="GO:0003700">
    <property type="term" value="F:DNA-binding transcription factor activity"/>
    <property type="evidence" value="ECO:0007669"/>
    <property type="project" value="InterPro"/>
</dbReference>
<feature type="domain" description="HTH marR-type" evidence="2">
    <location>
        <begin position="68"/>
        <end position="168"/>
    </location>
</feature>
<dbReference type="InterPro" id="IPR039422">
    <property type="entry name" value="MarR/SlyA-like"/>
</dbReference>
<evidence type="ECO:0000313" key="4">
    <source>
        <dbReference type="Proteomes" id="UP001165341"/>
    </source>
</evidence>
<protein>
    <submittedName>
        <fullName evidence="3">MarR family transcriptional regulator</fullName>
    </submittedName>
</protein>
<dbReference type="Proteomes" id="UP001165341">
    <property type="component" value="Unassembled WGS sequence"/>
</dbReference>
<proteinExistence type="predicted"/>
<feature type="region of interest" description="Disordered" evidence="1">
    <location>
        <begin position="190"/>
        <end position="212"/>
    </location>
</feature>
<organism evidence="3 4">
    <name type="scientific">Cryobacterium zhongshanensis</name>
    <dbReference type="NCBI Taxonomy" id="2928153"/>
    <lineage>
        <taxon>Bacteria</taxon>
        <taxon>Bacillati</taxon>
        <taxon>Actinomycetota</taxon>
        <taxon>Actinomycetes</taxon>
        <taxon>Micrococcales</taxon>
        <taxon>Microbacteriaceae</taxon>
        <taxon>Cryobacterium</taxon>
    </lineage>
</organism>
<sequence>MAEPRKSPLPASAPTGSPAGAPVAAPVGTPAGAVQPLVGDNDIGLPYSGEIGTQLREFVVLSRAFERQVGQALAVNPTDLSAMEHLISAGSLTPSELSRRLDISTAATTLVVDRLVALGHARREAHASDRRKVVVLPAAKSVAMAVGALMPVIGGVATVTRDLPPEERAVIARFLSRVLEVYHGALDGGAAGAEGNGDGTDTTAPRFRPPAS</sequence>
<dbReference type="PANTHER" id="PTHR33164:SF106">
    <property type="entry name" value="TRANSCRIPTIONAL REGULATORY PROTEIN"/>
    <property type="match status" value="1"/>
</dbReference>
<dbReference type="InterPro" id="IPR036388">
    <property type="entry name" value="WH-like_DNA-bd_sf"/>
</dbReference>
<dbReference type="SMART" id="SM00347">
    <property type="entry name" value="HTH_MARR"/>
    <property type="match status" value="1"/>
</dbReference>
<evidence type="ECO:0000313" key="3">
    <source>
        <dbReference type="EMBL" id="MCI4659996.1"/>
    </source>
</evidence>
<gene>
    <name evidence="3" type="ORF">MQH31_19480</name>
</gene>
<dbReference type="GO" id="GO:0006950">
    <property type="term" value="P:response to stress"/>
    <property type="evidence" value="ECO:0007669"/>
    <property type="project" value="TreeGrafter"/>
</dbReference>
<reference evidence="3" key="1">
    <citation type="submission" date="2022-03" db="EMBL/GenBank/DDBJ databases">
        <title>Cryobacterium sp. nov. strain ZS14-85, isolated from Antarctic soil.</title>
        <authorList>
            <person name="Li J."/>
            <person name="Niu G."/>
        </authorList>
    </citation>
    <scope>NUCLEOTIDE SEQUENCE</scope>
    <source>
        <strain evidence="3">ZS14-85</strain>
    </source>
</reference>
<dbReference type="EMBL" id="JALGAR010000008">
    <property type="protein sequence ID" value="MCI4659996.1"/>
    <property type="molecule type" value="Genomic_DNA"/>
</dbReference>
<dbReference type="PRINTS" id="PR00598">
    <property type="entry name" value="HTHMARR"/>
</dbReference>
<evidence type="ECO:0000256" key="1">
    <source>
        <dbReference type="SAM" id="MobiDB-lite"/>
    </source>
</evidence>
<dbReference type="RefSeq" id="WP_243013430.1">
    <property type="nucleotide sequence ID" value="NZ_JALGAR010000008.1"/>
</dbReference>
<accession>A0AA41QYB3</accession>
<dbReference type="SUPFAM" id="SSF46785">
    <property type="entry name" value="Winged helix' DNA-binding domain"/>
    <property type="match status" value="1"/>
</dbReference>
<dbReference type="InterPro" id="IPR000835">
    <property type="entry name" value="HTH_MarR-typ"/>
</dbReference>
<comment type="caution">
    <text evidence="3">The sequence shown here is derived from an EMBL/GenBank/DDBJ whole genome shotgun (WGS) entry which is preliminary data.</text>
</comment>
<dbReference type="AlphaFoldDB" id="A0AA41QYB3"/>
<evidence type="ECO:0000259" key="2">
    <source>
        <dbReference type="SMART" id="SM00347"/>
    </source>
</evidence>
<name>A0AA41QYB3_9MICO</name>
<dbReference type="InterPro" id="IPR036390">
    <property type="entry name" value="WH_DNA-bd_sf"/>
</dbReference>
<dbReference type="Pfam" id="PF12802">
    <property type="entry name" value="MarR_2"/>
    <property type="match status" value="1"/>
</dbReference>
<dbReference type="Gene3D" id="1.10.10.10">
    <property type="entry name" value="Winged helix-like DNA-binding domain superfamily/Winged helix DNA-binding domain"/>
    <property type="match status" value="1"/>
</dbReference>
<feature type="region of interest" description="Disordered" evidence="1">
    <location>
        <begin position="1"/>
        <end position="24"/>
    </location>
</feature>
<feature type="compositionally biased region" description="Low complexity" evidence="1">
    <location>
        <begin position="10"/>
        <end position="24"/>
    </location>
</feature>
<keyword evidence="4" id="KW-1185">Reference proteome</keyword>